<name>A0A1G6IFM1_9GAMM</name>
<dbReference type="Proteomes" id="UP000242501">
    <property type="component" value="Unassembled WGS sequence"/>
</dbReference>
<protein>
    <recommendedName>
        <fullName evidence="4">Outer membrane protein beta-barrel domain-containing protein</fullName>
    </recommendedName>
</protein>
<sequence>MMYQKIMLFILSGFVFTAPAMADEKVILGGDSTAQQYIPVAFSLNVGSLGYGVAMMWDTQQNIGITLGYKNNQLLYDKNISTSLGSFKRQSKQSKSTFVQAEWHPFLEQSSLFVKSSYLAFGMAYLQQDYVLKSATNHLNGDMTSHEISPYLGIGVRPMLGLHWGWLAEVGVNYMSQPSFSFSGTEQRPKLAQKDLWLPSAQVGVVYHF</sequence>
<evidence type="ECO:0000313" key="2">
    <source>
        <dbReference type="EMBL" id="SDC05342.1"/>
    </source>
</evidence>
<evidence type="ECO:0008006" key="4">
    <source>
        <dbReference type="Google" id="ProtNLM"/>
    </source>
</evidence>
<proteinExistence type="predicted"/>
<keyword evidence="3" id="KW-1185">Reference proteome</keyword>
<evidence type="ECO:0000313" key="3">
    <source>
        <dbReference type="Proteomes" id="UP000242501"/>
    </source>
</evidence>
<dbReference type="InterPro" id="IPR011250">
    <property type="entry name" value="OMP/PagP_B-barrel"/>
</dbReference>
<dbReference type="AlphaFoldDB" id="A0A1G6IFM1"/>
<accession>A0A1G6IFM1</accession>
<dbReference type="Gene3D" id="2.40.160.170">
    <property type="match status" value="1"/>
</dbReference>
<dbReference type="EMBL" id="FMYL01000008">
    <property type="protein sequence ID" value="SDC05342.1"/>
    <property type="molecule type" value="Genomic_DNA"/>
</dbReference>
<feature type="chain" id="PRO_5017335890" description="Outer membrane protein beta-barrel domain-containing protein" evidence="1">
    <location>
        <begin position="23"/>
        <end position="209"/>
    </location>
</feature>
<keyword evidence="1" id="KW-0732">Signal</keyword>
<gene>
    <name evidence="2" type="ORF">SAMN05421733_108107</name>
</gene>
<feature type="signal peptide" evidence="1">
    <location>
        <begin position="1"/>
        <end position="22"/>
    </location>
</feature>
<dbReference type="STRING" id="1219383.SAMN05421733_108107"/>
<evidence type="ECO:0000256" key="1">
    <source>
        <dbReference type="SAM" id="SignalP"/>
    </source>
</evidence>
<dbReference type="SUPFAM" id="SSF56925">
    <property type="entry name" value="OMPA-like"/>
    <property type="match status" value="1"/>
</dbReference>
<reference evidence="3" key="1">
    <citation type="submission" date="2016-09" db="EMBL/GenBank/DDBJ databases">
        <authorList>
            <person name="Varghese N."/>
            <person name="Submissions S."/>
        </authorList>
    </citation>
    <scope>NUCLEOTIDE SEQUENCE [LARGE SCALE GENOMIC DNA]</scope>
    <source>
        <strain evidence="3">ANC 4422</strain>
    </source>
</reference>
<organism evidence="2 3">
    <name type="scientific">Acinetobacter boissieri</name>
    <dbReference type="NCBI Taxonomy" id="1219383"/>
    <lineage>
        <taxon>Bacteria</taxon>
        <taxon>Pseudomonadati</taxon>
        <taxon>Pseudomonadota</taxon>
        <taxon>Gammaproteobacteria</taxon>
        <taxon>Moraxellales</taxon>
        <taxon>Moraxellaceae</taxon>
        <taxon>Acinetobacter</taxon>
    </lineage>
</organism>